<accession>A0A414DGW5</accession>
<dbReference type="InterPro" id="IPR036977">
    <property type="entry name" value="DNA_primase_Znf_CHC2"/>
</dbReference>
<keyword evidence="1" id="KW-0808">Transferase</keyword>
<dbReference type="GO" id="GO:0003677">
    <property type="term" value="F:DNA binding"/>
    <property type="evidence" value="ECO:0007669"/>
    <property type="project" value="InterPro"/>
</dbReference>
<evidence type="ECO:0000313" key="1">
    <source>
        <dbReference type="EMBL" id="RHD09916.1"/>
    </source>
</evidence>
<dbReference type="EMBL" id="QSIS01000004">
    <property type="protein sequence ID" value="RHD09916.1"/>
    <property type="molecule type" value="Genomic_DNA"/>
</dbReference>
<dbReference type="SUPFAM" id="SSF57783">
    <property type="entry name" value="Zinc beta-ribbon"/>
    <property type="match status" value="1"/>
</dbReference>
<dbReference type="AlphaFoldDB" id="A0A414DGW5"/>
<proteinExistence type="predicted"/>
<keyword evidence="1" id="KW-0418">Kinase</keyword>
<dbReference type="Gene3D" id="3.90.580.10">
    <property type="entry name" value="Zinc finger, CHC2-type domain"/>
    <property type="match status" value="1"/>
</dbReference>
<dbReference type="GO" id="GO:0008270">
    <property type="term" value="F:zinc ion binding"/>
    <property type="evidence" value="ECO:0007669"/>
    <property type="project" value="InterPro"/>
</dbReference>
<organism evidence="1 2">
    <name type="scientific">Lachnospira eligens</name>
    <dbReference type="NCBI Taxonomy" id="39485"/>
    <lineage>
        <taxon>Bacteria</taxon>
        <taxon>Bacillati</taxon>
        <taxon>Bacillota</taxon>
        <taxon>Clostridia</taxon>
        <taxon>Lachnospirales</taxon>
        <taxon>Lachnospiraceae</taxon>
        <taxon>Lachnospira</taxon>
    </lineage>
</organism>
<dbReference type="GO" id="GO:0006260">
    <property type="term" value="P:DNA replication"/>
    <property type="evidence" value="ECO:0007669"/>
    <property type="project" value="InterPro"/>
</dbReference>
<name>A0A414DGW5_9FIRM</name>
<evidence type="ECO:0000313" key="2">
    <source>
        <dbReference type="Proteomes" id="UP000284794"/>
    </source>
</evidence>
<dbReference type="RefSeq" id="WP_118148452.1">
    <property type="nucleotide sequence ID" value="NZ_QSIS01000004.1"/>
</dbReference>
<dbReference type="GO" id="GO:0016301">
    <property type="term" value="F:kinase activity"/>
    <property type="evidence" value="ECO:0007669"/>
    <property type="project" value="UniProtKB-KW"/>
</dbReference>
<sequence length="621" mass="72376">MISDNKIKCMYFNKRFNEKPQGKQCGWVQKSLIETEIAIEDLADALCHGASFKPGVLVGGMKADNWTQQQLFGLDFDNGMYIEEAYNKVISLGIVPCFMYTTFSHKEEHHKFRMIFCNDTVITDGSIRDKLQATLMGAVGGIDEVCFNRDRLFFGGKGNEILYPSYDSRINAEAVIDKYWKDEYEQYISNAQPKSKKKSAEKKEKADTEVKPVYENLNVKAIKEHDVEYLRTALAHEPIEFDTKNEFWDYIYSELDIAELIDIDNPRSFCCILHEDHNPSANIFTTKNGVQKYRCCSENLTLNIKQLIEMLGDFKSEYKVIQFIMDIYNLSIKESQWSIEQRENIDMMISNITLNKFQELCPQADKNIKYAKDTFLMMLSIARNNIYSEKFSNDDGEIVFYVTNKKLAEYMGKGNSQKKIDKINKYVKMLIYHDLIRILDNDQIPKELLKNALKYTNGNKNRVNFYAIPSWVVQQLKTIEDNGIRWKDKGYRIGGVSFDMFYRSEGFEVAASLYPQYKKKKNEYGEIVNRTTTKASDERTLKISEVILHCIQRKGYCTEKEVVYILGNEYRYEVTETQIKRCLNEIMDCYGLKKVKANKVLKEQFDIKSDGYPYIIIEDVI</sequence>
<dbReference type="Proteomes" id="UP000284794">
    <property type="component" value="Unassembled WGS sequence"/>
</dbReference>
<reference evidence="1 2" key="1">
    <citation type="submission" date="2018-08" db="EMBL/GenBank/DDBJ databases">
        <title>A genome reference for cultivated species of the human gut microbiota.</title>
        <authorList>
            <person name="Zou Y."/>
            <person name="Xue W."/>
            <person name="Luo G."/>
        </authorList>
    </citation>
    <scope>NUCLEOTIDE SEQUENCE [LARGE SCALE GENOMIC DNA]</scope>
    <source>
        <strain evidence="1 2">AM32-2AC</strain>
    </source>
</reference>
<comment type="caution">
    <text evidence="1">The sequence shown here is derived from an EMBL/GenBank/DDBJ whole genome shotgun (WGS) entry which is preliminary data.</text>
</comment>
<protein>
    <submittedName>
        <fullName evidence="1">Sensor histidine kinase</fullName>
    </submittedName>
</protein>
<gene>
    <name evidence="1" type="ORF">DW811_05245</name>
</gene>